<dbReference type="AlphaFoldDB" id="A0A3M7SPB0"/>
<evidence type="ECO:0000313" key="2">
    <source>
        <dbReference type="Proteomes" id="UP000276133"/>
    </source>
</evidence>
<proteinExistence type="predicted"/>
<accession>A0A3M7SPB0</accession>
<protein>
    <submittedName>
        <fullName evidence="1">Uncharacterized protein</fullName>
    </submittedName>
</protein>
<gene>
    <name evidence="1" type="ORF">BpHYR1_026984</name>
</gene>
<keyword evidence="2" id="KW-1185">Reference proteome</keyword>
<dbReference type="EMBL" id="REGN01001010">
    <property type="protein sequence ID" value="RNA37643.1"/>
    <property type="molecule type" value="Genomic_DNA"/>
</dbReference>
<dbReference type="Proteomes" id="UP000276133">
    <property type="component" value="Unassembled WGS sequence"/>
</dbReference>
<sequence>MLHCSIKARSRSDKMSDCKSLRADLYNGMCRDMSRTESFLRMNCISFNKLIKYQVPLSQKNY</sequence>
<comment type="caution">
    <text evidence="1">The sequence shown here is derived from an EMBL/GenBank/DDBJ whole genome shotgun (WGS) entry which is preliminary data.</text>
</comment>
<name>A0A3M7SPB0_BRAPC</name>
<organism evidence="1 2">
    <name type="scientific">Brachionus plicatilis</name>
    <name type="common">Marine rotifer</name>
    <name type="synonym">Brachionus muelleri</name>
    <dbReference type="NCBI Taxonomy" id="10195"/>
    <lineage>
        <taxon>Eukaryota</taxon>
        <taxon>Metazoa</taxon>
        <taxon>Spiralia</taxon>
        <taxon>Gnathifera</taxon>
        <taxon>Rotifera</taxon>
        <taxon>Eurotatoria</taxon>
        <taxon>Monogononta</taxon>
        <taxon>Pseudotrocha</taxon>
        <taxon>Ploima</taxon>
        <taxon>Brachionidae</taxon>
        <taxon>Brachionus</taxon>
    </lineage>
</organism>
<reference evidence="1 2" key="1">
    <citation type="journal article" date="2018" name="Sci. Rep.">
        <title>Genomic signatures of local adaptation to the degree of environmental predictability in rotifers.</title>
        <authorList>
            <person name="Franch-Gras L."/>
            <person name="Hahn C."/>
            <person name="Garcia-Roger E.M."/>
            <person name="Carmona M.J."/>
            <person name="Serra M."/>
            <person name="Gomez A."/>
        </authorList>
    </citation>
    <scope>NUCLEOTIDE SEQUENCE [LARGE SCALE GENOMIC DNA]</scope>
    <source>
        <strain evidence="1">HYR1</strain>
    </source>
</reference>
<evidence type="ECO:0000313" key="1">
    <source>
        <dbReference type="EMBL" id="RNA37643.1"/>
    </source>
</evidence>